<dbReference type="Proteomes" id="UP000298030">
    <property type="component" value="Unassembled WGS sequence"/>
</dbReference>
<dbReference type="AlphaFoldDB" id="A0A4Y7TI33"/>
<accession>A0A4Y7TI33</accession>
<feature type="region of interest" description="Disordered" evidence="1">
    <location>
        <begin position="60"/>
        <end position="88"/>
    </location>
</feature>
<gene>
    <name evidence="2" type="ORF">FA13DRAFT_1789666</name>
</gene>
<evidence type="ECO:0000313" key="2">
    <source>
        <dbReference type="EMBL" id="TEB33845.1"/>
    </source>
</evidence>
<dbReference type="OrthoDB" id="5424209at2759"/>
<evidence type="ECO:0000313" key="3">
    <source>
        <dbReference type="Proteomes" id="UP000298030"/>
    </source>
</evidence>
<reference evidence="2 3" key="1">
    <citation type="journal article" date="2019" name="Nat. Ecol. Evol.">
        <title>Megaphylogeny resolves global patterns of mushroom evolution.</title>
        <authorList>
            <person name="Varga T."/>
            <person name="Krizsan K."/>
            <person name="Foldi C."/>
            <person name="Dima B."/>
            <person name="Sanchez-Garcia M."/>
            <person name="Sanchez-Ramirez S."/>
            <person name="Szollosi G.J."/>
            <person name="Szarkandi J.G."/>
            <person name="Papp V."/>
            <person name="Albert L."/>
            <person name="Andreopoulos W."/>
            <person name="Angelini C."/>
            <person name="Antonin V."/>
            <person name="Barry K.W."/>
            <person name="Bougher N.L."/>
            <person name="Buchanan P."/>
            <person name="Buyck B."/>
            <person name="Bense V."/>
            <person name="Catcheside P."/>
            <person name="Chovatia M."/>
            <person name="Cooper J."/>
            <person name="Damon W."/>
            <person name="Desjardin D."/>
            <person name="Finy P."/>
            <person name="Geml J."/>
            <person name="Haridas S."/>
            <person name="Hughes K."/>
            <person name="Justo A."/>
            <person name="Karasinski D."/>
            <person name="Kautmanova I."/>
            <person name="Kiss B."/>
            <person name="Kocsube S."/>
            <person name="Kotiranta H."/>
            <person name="LaButti K.M."/>
            <person name="Lechner B.E."/>
            <person name="Liimatainen K."/>
            <person name="Lipzen A."/>
            <person name="Lukacs Z."/>
            <person name="Mihaltcheva S."/>
            <person name="Morgado L.N."/>
            <person name="Niskanen T."/>
            <person name="Noordeloos M.E."/>
            <person name="Ohm R.A."/>
            <person name="Ortiz-Santana B."/>
            <person name="Ovrebo C."/>
            <person name="Racz N."/>
            <person name="Riley R."/>
            <person name="Savchenko A."/>
            <person name="Shiryaev A."/>
            <person name="Soop K."/>
            <person name="Spirin V."/>
            <person name="Szebenyi C."/>
            <person name="Tomsovsky M."/>
            <person name="Tulloss R.E."/>
            <person name="Uehling J."/>
            <person name="Grigoriev I.V."/>
            <person name="Vagvolgyi C."/>
            <person name="Papp T."/>
            <person name="Martin F.M."/>
            <person name="Miettinen O."/>
            <person name="Hibbett D.S."/>
            <person name="Nagy L.G."/>
        </authorList>
    </citation>
    <scope>NUCLEOTIDE SEQUENCE [LARGE SCALE GENOMIC DNA]</scope>
    <source>
        <strain evidence="2 3">FP101781</strain>
    </source>
</reference>
<organism evidence="2 3">
    <name type="scientific">Coprinellus micaceus</name>
    <name type="common">Glistening ink-cap mushroom</name>
    <name type="synonym">Coprinus micaceus</name>
    <dbReference type="NCBI Taxonomy" id="71717"/>
    <lineage>
        <taxon>Eukaryota</taxon>
        <taxon>Fungi</taxon>
        <taxon>Dikarya</taxon>
        <taxon>Basidiomycota</taxon>
        <taxon>Agaricomycotina</taxon>
        <taxon>Agaricomycetes</taxon>
        <taxon>Agaricomycetidae</taxon>
        <taxon>Agaricales</taxon>
        <taxon>Agaricineae</taxon>
        <taxon>Psathyrellaceae</taxon>
        <taxon>Coprinellus</taxon>
    </lineage>
</organism>
<feature type="region of interest" description="Disordered" evidence="1">
    <location>
        <begin position="303"/>
        <end position="323"/>
    </location>
</feature>
<dbReference type="EMBL" id="QPFP01000011">
    <property type="protein sequence ID" value="TEB33845.1"/>
    <property type="molecule type" value="Genomic_DNA"/>
</dbReference>
<comment type="caution">
    <text evidence="2">The sequence shown here is derived from an EMBL/GenBank/DDBJ whole genome shotgun (WGS) entry which is preliminary data.</text>
</comment>
<sequence length="323" mass="35940">MPDDTKIISLSDAELTALKFLGPDAAQGVIDFTQAVRDVPQYLDWVTVFQLGCLSAHLKYHQSAPPSPTSPMSSEVTLLSQGSESTAADEDYISPFERKYFYHGVSDDPPPLFQRSDVKQRPYPIPEERPQQRYSAIPVKTAHTANHPILKNKLWKESVAPEITALLKEEIRGIRVSTVLPVRFSAADEEGKDVFDDHIVLWISVHPNTTKETSCRDANAPILAIFAKYDIHDVAVHWIDGAMESLAGPPQEMMPVARDTNPTHWIRRALTATLGVPLAAQEMADDDSQGSLGIYFHRGTDKHGKKSREVMAITNKPPLDPRK</sequence>
<feature type="compositionally biased region" description="Polar residues" evidence="1">
    <location>
        <begin position="75"/>
        <end position="86"/>
    </location>
</feature>
<evidence type="ECO:0000256" key="1">
    <source>
        <dbReference type="SAM" id="MobiDB-lite"/>
    </source>
</evidence>
<protein>
    <submittedName>
        <fullName evidence="2">Uncharacterized protein</fullName>
    </submittedName>
</protein>
<proteinExistence type="predicted"/>
<keyword evidence="3" id="KW-1185">Reference proteome</keyword>
<name>A0A4Y7TI33_COPMI</name>